<dbReference type="HOGENOM" id="CLU_433216_0_0_2"/>
<dbReference type="PANTHER" id="PTHR31377">
    <property type="entry name" value="AGMATINE DEIMINASE-RELATED"/>
    <property type="match status" value="1"/>
</dbReference>
<dbReference type="SUPFAM" id="SSF55909">
    <property type="entry name" value="Pentein"/>
    <property type="match status" value="1"/>
</dbReference>
<dbReference type="GO" id="GO:0004668">
    <property type="term" value="F:protein-arginine deiminase activity"/>
    <property type="evidence" value="ECO:0007669"/>
    <property type="project" value="InterPro"/>
</dbReference>
<accession>A0B5A6</accession>
<dbReference type="GO" id="GO:0047632">
    <property type="term" value="F:agmatine deiminase activity"/>
    <property type="evidence" value="ECO:0007669"/>
    <property type="project" value="UniProtKB-EC"/>
</dbReference>
<feature type="domain" description="CN hydrolase" evidence="2">
    <location>
        <begin position="2"/>
        <end position="251"/>
    </location>
</feature>
<dbReference type="EC" id="3.5.3.12" evidence="3"/>
<sequence>MVRVGLVQTRVTEDLNFNLARALDLVEDAANRGAEIVCLPELYRTSYFPREKNAKVQQYAETIPGESTAAFSRLAARMNVVVIVPLFERYGSVYYNSAAVIDADGSIAGVYRKSHIPCDPMFYEKMYFFQGDGFRVFRTRHACLAVLICYDQWFPEAARSVVLDGADIIFYPTAIGRVRGVEQAEGDWQTAWETVQRGHAIANGVHVAAVNRVGVEGEIAFWGGSFVCDSFGNLLAHAGSDEEVLLADLDLSKNLMVREGWGFIKNRRPDAYRVLVRDIERRLLTPSSEGYHMPAEWERHDGVWLAWPHDTDTFNDIDSVERAYVSMIKALHVGETVNLLVRDEEMRERVEHLLQRDVRMSSLRIHTIDYADVWFRDYGPTFVVNKKEKRLGMVAWNFNAWGGKYCELMGDVKIPCYIARDLGVRCFRPGIVLEGGSIDVNGSGTLMTTEQCLLNPNRNPLMSRWDMEFYLREYLGVRKIIWLRRGIAGDDTDGHVDDVARFVSPRRVVLAFEEDKDDENHEPLRENYEILKHETDQDGNPLEVIRLPMPGYVGDEERLPASYANFYIGNRAVLVPVFGHRNDARALSIIGALFPDREVVGIDALAMVYGLGTIHCVTQQQPAV</sequence>
<dbReference type="OrthoDB" id="39312at2157"/>
<dbReference type="InterPro" id="IPR003010">
    <property type="entry name" value="C-N_Hydrolase"/>
</dbReference>
<dbReference type="KEGG" id="mtp:Mthe_0078"/>
<evidence type="ECO:0000313" key="3">
    <source>
        <dbReference type="EMBL" id="ABK13880.1"/>
    </source>
</evidence>
<gene>
    <name evidence="3" type="ordered locus">Mthe_0078</name>
</gene>
<dbReference type="PANTHER" id="PTHR31377:SF0">
    <property type="entry name" value="AGMATINE DEIMINASE-RELATED"/>
    <property type="match status" value="1"/>
</dbReference>
<name>A0B5A6_METTP</name>
<dbReference type="Proteomes" id="UP000000674">
    <property type="component" value="Chromosome"/>
</dbReference>
<protein>
    <submittedName>
        <fullName evidence="3">Agmatine deiminase</fullName>
        <ecNumber evidence="3">3.5.3.12</ecNumber>
    </submittedName>
</protein>
<dbReference type="InterPro" id="IPR007466">
    <property type="entry name" value="Peptidyl-Arg-deiminase_porph"/>
</dbReference>
<dbReference type="RefSeq" id="WP_011695279.1">
    <property type="nucleotide sequence ID" value="NC_008553.1"/>
</dbReference>
<evidence type="ECO:0000313" key="4">
    <source>
        <dbReference type="Proteomes" id="UP000000674"/>
    </source>
</evidence>
<keyword evidence="1 3" id="KW-0378">Hydrolase</keyword>
<dbReference type="Gene3D" id="3.75.10.10">
    <property type="entry name" value="L-arginine/glycine Amidinotransferase, Chain A"/>
    <property type="match status" value="1"/>
</dbReference>
<dbReference type="CDD" id="cd07573">
    <property type="entry name" value="CPA"/>
    <property type="match status" value="1"/>
</dbReference>
<dbReference type="GO" id="GO:0009446">
    <property type="term" value="P:putrescine biosynthetic process"/>
    <property type="evidence" value="ECO:0007669"/>
    <property type="project" value="InterPro"/>
</dbReference>
<dbReference type="SUPFAM" id="SSF56317">
    <property type="entry name" value="Carbon-nitrogen hydrolase"/>
    <property type="match status" value="1"/>
</dbReference>
<dbReference type="AlphaFoldDB" id="A0B5A6"/>
<dbReference type="EMBL" id="CP000477">
    <property type="protein sequence ID" value="ABK13880.1"/>
    <property type="molecule type" value="Genomic_DNA"/>
</dbReference>
<dbReference type="Gene3D" id="3.60.110.10">
    <property type="entry name" value="Carbon-nitrogen hydrolase"/>
    <property type="match status" value="1"/>
</dbReference>
<dbReference type="GeneID" id="4463358"/>
<reference evidence="3 4" key="1">
    <citation type="submission" date="2006-10" db="EMBL/GenBank/DDBJ databases">
        <title>Complete sequence of Methanosaeta thermophila PT.</title>
        <authorList>
            <consortium name="US DOE Joint Genome Institute"/>
            <person name="Copeland A."/>
            <person name="Lucas S."/>
            <person name="Lapidus A."/>
            <person name="Barry K."/>
            <person name="Detter J.C."/>
            <person name="Glavina del Rio T."/>
            <person name="Hammon N."/>
            <person name="Israni S."/>
            <person name="Pitluck S."/>
            <person name="Chain P."/>
            <person name="Malfatti S."/>
            <person name="Shin M."/>
            <person name="Vergez L."/>
            <person name="Schmutz J."/>
            <person name="Larimer F."/>
            <person name="Land M."/>
            <person name="Hauser L."/>
            <person name="Kyrpides N."/>
            <person name="Kim E."/>
            <person name="Smith K.S."/>
            <person name="Ingram-Smith C."/>
            <person name="Richardson P."/>
        </authorList>
    </citation>
    <scope>NUCLEOTIDE SEQUENCE [LARGE SCALE GENOMIC DNA]</scope>
    <source>
        <strain evidence="4">DSM 6194 / JCM 14653 / NBRC 101360 / PT</strain>
    </source>
</reference>
<proteinExistence type="predicted"/>
<evidence type="ECO:0000256" key="1">
    <source>
        <dbReference type="ARBA" id="ARBA00022801"/>
    </source>
</evidence>
<dbReference type="STRING" id="349307.Mthe_0078"/>
<keyword evidence="4" id="KW-1185">Reference proteome</keyword>
<dbReference type="InterPro" id="IPR036526">
    <property type="entry name" value="C-N_Hydrolase_sf"/>
</dbReference>
<evidence type="ECO:0000259" key="2">
    <source>
        <dbReference type="PROSITE" id="PS50263"/>
    </source>
</evidence>
<dbReference type="PROSITE" id="PS50263">
    <property type="entry name" value="CN_HYDROLASE"/>
    <property type="match status" value="1"/>
</dbReference>
<dbReference type="Pfam" id="PF00795">
    <property type="entry name" value="CN_hydrolase"/>
    <property type="match status" value="1"/>
</dbReference>
<organism evidence="3 4">
    <name type="scientific">Methanothrix thermoacetophila (strain DSM 6194 / JCM 14653 / NBRC 101360 / PT)</name>
    <name type="common">Methanosaeta thermophila</name>
    <dbReference type="NCBI Taxonomy" id="349307"/>
    <lineage>
        <taxon>Archaea</taxon>
        <taxon>Methanobacteriati</taxon>
        <taxon>Methanobacteriota</taxon>
        <taxon>Stenosarchaea group</taxon>
        <taxon>Methanomicrobia</taxon>
        <taxon>Methanotrichales</taxon>
        <taxon>Methanotrichaceae</taxon>
        <taxon>Methanothrix</taxon>
    </lineage>
</organism>
<dbReference type="Pfam" id="PF04371">
    <property type="entry name" value="PAD_porph"/>
    <property type="match status" value="1"/>
</dbReference>